<dbReference type="RefSeq" id="WP_164349999.1">
    <property type="nucleotide sequence ID" value="NZ_JAAGLQ010000689.1"/>
</dbReference>
<dbReference type="EMBL" id="JAAGLQ010000689">
    <property type="protein sequence ID" value="NEA20244.1"/>
    <property type="molecule type" value="Genomic_DNA"/>
</dbReference>
<dbReference type="Proteomes" id="UP000471293">
    <property type="component" value="Unassembled WGS sequence"/>
</dbReference>
<gene>
    <name evidence="3" type="ORF">G3I29_33320</name>
</gene>
<comment type="caution">
    <text evidence="3">The sequence shown here is derived from an EMBL/GenBank/DDBJ whole genome shotgun (WGS) entry which is preliminary data.</text>
</comment>
<dbReference type="AlphaFoldDB" id="A0A6N9U8S3"/>
<organism evidence="3 4">
    <name type="scientific">Streptomyces halstedii</name>
    <dbReference type="NCBI Taxonomy" id="1944"/>
    <lineage>
        <taxon>Bacteria</taxon>
        <taxon>Bacillati</taxon>
        <taxon>Actinomycetota</taxon>
        <taxon>Actinomycetes</taxon>
        <taxon>Kitasatosporales</taxon>
        <taxon>Streptomycetaceae</taxon>
        <taxon>Streptomyces</taxon>
    </lineage>
</organism>
<feature type="region of interest" description="Disordered" evidence="1">
    <location>
        <begin position="1"/>
        <end position="34"/>
    </location>
</feature>
<proteinExistence type="predicted"/>
<feature type="domain" description="DUF4232" evidence="2">
    <location>
        <begin position="116"/>
        <end position="242"/>
    </location>
</feature>
<accession>A0A6N9U8S3</accession>
<feature type="compositionally biased region" description="Low complexity" evidence="1">
    <location>
        <begin position="100"/>
        <end position="113"/>
    </location>
</feature>
<evidence type="ECO:0000259" key="2">
    <source>
        <dbReference type="Pfam" id="PF14016"/>
    </source>
</evidence>
<evidence type="ECO:0000313" key="4">
    <source>
        <dbReference type="Proteomes" id="UP000471293"/>
    </source>
</evidence>
<feature type="compositionally biased region" description="Low complexity" evidence="1">
    <location>
        <begin position="63"/>
        <end position="92"/>
    </location>
</feature>
<protein>
    <submittedName>
        <fullName evidence="3">DUF4232 domain-containing protein</fullName>
    </submittedName>
</protein>
<evidence type="ECO:0000256" key="1">
    <source>
        <dbReference type="SAM" id="MobiDB-lite"/>
    </source>
</evidence>
<dbReference type="InterPro" id="IPR025326">
    <property type="entry name" value="DUF4232"/>
</dbReference>
<name>A0A6N9U8S3_STRHA</name>
<sequence length="243" mass="24443">MDSFPRTPITPSGPTGRDRSTTTTRGTRGGRRPGRYVLASVAAVSVALVTAGCQGGSTSAEPAGASRSVSAGAASDTPSPSDGSPTSAGSPTASPPAAPSDPSASESAAPAGPHRCAADELTMSLKQADSGAGQVYYRLTLVNTSDGACALHGFPGVSLIKRDGGVIGAPAEREGPALPQKVIQPGKTAEVTLHTANQGVSDSPCWDRPDYLKVYPPGSKDALTLRTAQPQICADRFTTTAIG</sequence>
<feature type="region of interest" description="Disordered" evidence="1">
    <location>
        <begin position="56"/>
        <end position="115"/>
    </location>
</feature>
<dbReference type="Pfam" id="PF14016">
    <property type="entry name" value="DUF4232"/>
    <property type="match status" value="1"/>
</dbReference>
<evidence type="ECO:0000313" key="3">
    <source>
        <dbReference type="EMBL" id="NEA20244.1"/>
    </source>
</evidence>
<reference evidence="3 4" key="1">
    <citation type="submission" date="2020-01" db="EMBL/GenBank/DDBJ databases">
        <title>Insect and environment-associated Actinomycetes.</title>
        <authorList>
            <person name="Currrie C."/>
            <person name="Chevrette M."/>
            <person name="Carlson C."/>
            <person name="Stubbendieck R."/>
            <person name="Wendt-Pienkowski E."/>
        </authorList>
    </citation>
    <scope>NUCLEOTIDE SEQUENCE [LARGE SCALE GENOMIC DNA]</scope>
    <source>
        <strain evidence="3 4">SID11342</strain>
    </source>
</reference>